<evidence type="ECO:0000313" key="2">
    <source>
        <dbReference type="EMBL" id="OII78354.1"/>
    </source>
</evidence>
<feature type="signal peptide" evidence="1">
    <location>
        <begin position="1"/>
        <end position="26"/>
    </location>
</feature>
<evidence type="ECO:0000256" key="1">
    <source>
        <dbReference type="SAM" id="SignalP"/>
    </source>
</evidence>
<gene>
    <name evidence="2" type="ORF">cand_034120</name>
</gene>
<protein>
    <recommendedName>
        <fullName evidence="4">C-type lectin domain-containing protein</fullName>
    </recommendedName>
</protein>
<dbReference type="VEuPathDB" id="CryptoDB:cand_034120"/>
<reference evidence="2 3" key="1">
    <citation type="submission" date="2016-10" db="EMBL/GenBank/DDBJ databases">
        <title>Reductive evolution of mitochondrial metabolism and differential evolution of invasion-related proteins in Cryptosporidium.</title>
        <authorList>
            <person name="Liu S."/>
            <person name="Roellig D.M."/>
            <person name="Guo Y."/>
            <person name="Li N."/>
            <person name="Frace M.A."/>
            <person name="Tang K."/>
            <person name="Zhang L."/>
            <person name="Feng Y."/>
            <person name="Xiao L."/>
        </authorList>
    </citation>
    <scope>NUCLEOTIDE SEQUENCE [LARGE SCALE GENOMIC DNA]</scope>
    <source>
        <strain evidence="2">30847</strain>
    </source>
</reference>
<dbReference type="SUPFAM" id="SSF56436">
    <property type="entry name" value="C-type lectin-like"/>
    <property type="match status" value="1"/>
</dbReference>
<dbReference type="AlphaFoldDB" id="A0A1J4MVQ2"/>
<comment type="caution">
    <text evidence="2">The sequence shown here is derived from an EMBL/GenBank/DDBJ whole genome shotgun (WGS) entry which is preliminary data.</text>
</comment>
<sequence>MMINSFIHDEAIVLIWLTWLFHGILSSSTAGRAICPVGWTPNSENTRCFKVVTFDKPRTYSYGFRVCNELGSTAVTKASYLGEANMHEYPVTLATVHKKTDDKAVKRVLNEFPNTYKTANGCFVGLRKYTLFRYPPGWYWIDEEQPVSIKDSDITWSSNYSASWLVKLTFPFEKCGFYDEGGLGRRPCWLIDSELSCAICGTVAYDSGGGPPGKYSELIQQVDEIFNKEPKFDIPQFSSLNCSDLWSNNATTELCNDVSNIINNAWILNTHSNTPNINFEWRESKYGEGNLLNFNNTNPHDIRLKQGKYSWSSSENISENSDSMVLLPVVTSQKYYGLDVIENNKYPYMSRTSTSTVNNEFTSRTAITTAATISSNIVTTIEYTSVPTINTLNYIEKQLIIGSSEPNYESKDMLDDLSLMGFGEEENEIMSQYSFPYHSQEVLGYQDNINTTAQVDLNNESLQKLSDRPANSALIIGSSVGGAVALGSIILCCVACRNNKDNDGDFNDENQGNIQISNISMDSSIKENSLEPACSDSVPAFMVIDKSVNHNVNLTQSDQSVISIEDTTFSPIYTTQNGTPESGKPQFCVAQSQATALNLHSNNNIAIHYDTRCQNFKTNALKSAKYHEFYYSQGGDSNSSK</sequence>
<organism evidence="2 3">
    <name type="scientific">Cryptosporidium andersoni</name>
    <dbReference type="NCBI Taxonomy" id="117008"/>
    <lineage>
        <taxon>Eukaryota</taxon>
        <taxon>Sar</taxon>
        <taxon>Alveolata</taxon>
        <taxon>Apicomplexa</taxon>
        <taxon>Conoidasida</taxon>
        <taxon>Coccidia</taxon>
        <taxon>Eucoccidiorida</taxon>
        <taxon>Eimeriorina</taxon>
        <taxon>Cryptosporidiidae</taxon>
        <taxon>Cryptosporidium</taxon>
    </lineage>
</organism>
<feature type="chain" id="PRO_5009630333" description="C-type lectin domain-containing protein" evidence="1">
    <location>
        <begin position="27"/>
        <end position="641"/>
    </location>
</feature>
<dbReference type="Proteomes" id="UP000186804">
    <property type="component" value="Unassembled WGS sequence"/>
</dbReference>
<evidence type="ECO:0000313" key="3">
    <source>
        <dbReference type="Proteomes" id="UP000186804"/>
    </source>
</evidence>
<dbReference type="GeneID" id="92367596"/>
<proteinExistence type="predicted"/>
<dbReference type="EMBL" id="LRBS01000002">
    <property type="protein sequence ID" value="OII78354.1"/>
    <property type="molecule type" value="Genomic_DNA"/>
</dbReference>
<dbReference type="InterPro" id="IPR016186">
    <property type="entry name" value="C-type_lectin-like/link_sf"/>
</dbReference>
<keyword evidence="1" id="KW-0732">Signal</keyword>
<name>A0A1J4MVQ2_9CRYT</name>
<accession>A0A1J4MVQ2</accession>
<dbReference type="InterPro" id="IPR016187">
    <property type="entry name" value="CTDL_fold"/>
</dbReference>
<dbReference type="Gene3D" id="3.10.100.10">
    <property type="entry name" value="Mannose-Binding Protein A, subunit A"/>
    <property type="match status" value="1"/>
</dbReference>
<dbReference type="OrthoDB" id="342156at2759"/>
<evidence type="ECO:0008006" key="4">
    <source>
        <dbReference type="Google" id="ProtNLM"/>
    </source>
</evidence>
<keyword evidence="3" id="KW-1185">Reference proteome</keyword>
<dbReference type="RefSeq" id="XP_067070200.1">
    <property type="nucleotide sequence ID" value="XM_067213638.1"/>
</dbReference>